<proteinExistence type="predicted"/>
<accession>A0A2P2MXG6</accession>
<feature type="compositionally biased region" description="Polar residues" evidence="1">
    <location>
        <begin position="1"/>
        <end position="23"/>
    </location>
</feature>
<reference evidence="2" key="1">
    <citation type="submission" date="2018-02" db="EMBL/GenBank/DDBJ databases">
        <title>Rhizophora mucronata_Transcriptome.</title>
        <authorList>
            <person name="Meera S.P."/>
            <person name="Sreeshan A."/>
            <person name="Augustine A."/>
        </authorList>
    </citation>
    <scope>NUCLEOTIDE SEQUENCE</scope>
    <source>
        <tissue evidence="2">Leaf</tissue>
    </source>
</reference>
<evidence type="ECO:0000313" key="2">
    <source>
        <dbReference type="EMBL" id="MBX34913.1"/>
    </source>
</evidence>
<dbReference type="EMBL" id="GGEC01054429">
    <property type="protein sequence ID" value="MBX34913.1"/>
    <property type="molecule type" value="Transcribed_RNA"/>
</dbReference>
<dbReference type="AlphaFoldDB" id="A0A2P2MXG6"/>
<organism evidence="2">
    <name type="scientific">Rhizophora mucronata</name>
    <name type="common">Asiatic mangrove</name>
    <dbReference type="NCBI Taxonomy" id="61149"/>
    <lineage>
        <taxon>Eukaryota</taxon>
        <taxon>Viridiplantae</taxon>
        <taxon>Streptophyta</taxon>
        <taxon>Embryophyta</taxon>
        <taxon>Tracheophyta</taxon>
        <taxon>Spermatophyta</taxon>
        <taxon>Magnoliopsida</taxon>
        <taxon>eudicotyledons</taxon>
        <taxon>Gunneridae</taxon>
        <taxon>Pentapetalae</taxon>
        <taxon>rosids</taxon>
        <taxon>fabids</taxon>
        <taxon>Malpighiales</taxon>
        <taxon>Rhizophoraceae</taxon>
        <taxon>Rhizophora</taxon>
    </lineage>
</organism>
<name>A0A2P2MXG6_RHIMU</name>
<protein>
    <submittedName>
        <fullName evidence="2">Uncharacterized protein</fullName>
    </submittedName>
</protein>
<sequence length="32" mass="3831">MGNSTKTVRWNQTETMFQHQTSNSKEKSRTTW</sequence>
<feature type="region of interest" description="Disordered" evidence="1">
    <location>
        <begin position="1"/>
        <end position="32"/>
    </location>
</feature>
<evidence type="ECO:0000256" key="1">
    <source>
        <dbReference type="SAM" id="MobiDB-lite"/>
    </source>
</evidence>